<dbReference type="Proteomes" id="UP001381693">
    <property type="component" value="Unassembled WGS sequence"/>
</dbReference>
<protein>
    <submittedName>
        <fullName evidence="3">Uncharacterized protein</fullName>
    </submittedName>
</protein>
<reference evidence="3 4" key="1">
    <citation type="submission" date="2023-11" db="EMBL/GenBank/DDBJ databases">
        <title>Halocaridina rubra genome assembly.</title>
        <authorList>
            <person name="Smith C."/>
        </authorList>
    </citation>
    <scope>NUCLEOTIDE SEQUENCE [LARGE SCALE GENOMIC DNA]</scope>
    <source>
        <strain evidence="3">EP-1</strain>
        <tissue evidence="3">Whole</tissue>
    </source>
</reference>
<organism evidence="3 4">
    <name type="scientific">Halocaridina rubra</name>
    <name type="common">Hawaiian red shrimp</name>
    <dbReference type="NCBI Taxonomy" id="373956"/>
    <lineage>
        <taxon>Eukaryota</taxon>
        <taxon>Metazoa</taxon>
        <taxon>Ecdysozoa</taxon>
        <taxon>Arthropoda</taxon>
        <taxon>Crustacea</taxon>
        <taxon>Multicrustacea</taxon>
        <taxon>Malacostraca</taxon>
        <taxon>Eumalacostraca</taxon>
        <taxon>Eucarida</taxon>
        <taxon>Decapoda</taxon>
        <taxon>Pleocyemata</taxon>
        <taxon>Caridea</taxon>
        <taxon>Atyoidea</taxon>
        <taxon>Atyidae</taxon>
        <taxon>Halocaridina</taxon>
    </lineage>
</organism>
<dbReference type="AlphaFoldDB" id="A0AAN8X8D9"/>
<feature type="region of interest" description="Disordered" evidence="1">
    <location>
        <begin position="102"/>
        <end position="174"/>
    </location>
</feature>
<accession>A0AAN8X8D9</accession>
<keyword evidence="4" id="KW-1185">Reference proteome</keyword>
<keyword evidence="2" id="KW-1133">Transmembrane helix</keyword>
<dbReference type="EMBL" id="JAXCGZ010006439">
    <property type="protein sequence ID" value="KAK7079755.1"/>
    <property type="molecule type" value="Genomic_DNA"/>
</dbReference>
<evidence type="ECO:0000256" key="2">
    <source>
        <dbReference type="SAM" id="Phobius"/>
    </source>
</evidence>
<sequence>MGWQGTQASPVLLVDSSGALNTTYLPYAVLAALGYGTVALAGVHAYNLWSPVLRSDSLSFTPDEALAADNRVVMSNWLRKNVGDPGKSPALEAVRKVVSPYLPKRRTDDVQSSPLPAARPGRPSKQPQLKGNNPAQSNRWRANSQTARLRQSKVPKPSNLRFRPRPVNNVPSKV</sequence>
<evidence type="ECO:0000313" key="3">
    <source>
        <dbReference type="EMBL" id="KAK7079755.1"/>
    </source>
</evidence>
<evidence type="ECO:0000256" key="1">
    <source>
        <dbReference type="SAM" id="MobiDB-lite"/>
    </source>
</evidence>
<comment type="caution">
    <text evidence="3">The sequence shown here is derived from an EMBL/GenBank/DDBJ whole genome shotgun (WGS) entry which is preliminary data.</text>
</comment>
<name>A0AAN8X8D9_HALRR</name>
<feature type="transmembrane region" description="Helical" evidence="2">
    <location>
        <begin position="24"/>
        <end position="49"/>
    </location>
</feature>
<gene>
    <name evidence="3" type="ORF">SK128_023915</name>
</gene>
<evidence type="ECO:0000313" key="4">
    <source>
        <dbReference type="Proteomes" id="UP001381693"/>
    </source>
</evidence>
<feature type="compositionally biased region" description="Polar residues" evidence="1">
    <location>
        <begin position="125"/>
        <end position="149"/>
    </location>
</feature>
<proteinExistence type="predicted"/>
<keyword evidence="2" id="KW-0812">Transmembrane</keyword>
<keyword evidence="2" id="KW-0472">Membrane</keyword>